<name>A0A4P6YW08_9LACO</name>
<dbReference type="EMBL" id="CP037940">
    <property type="protein sequence ID" value="QBO36956.1"/>
    <property type="molecule type" value="Genomic_DNA"/>
</dbReference>
<dbReference type="RefSeq" id="WP_133364033.1">
    <property type="nucleotide sequence ID" value="NZ_CP037940.1"/>
</dbReference>
<reference evidence="2" key="1">
    <citation type="submission" date="2019-03" db="EMBL/GenBank/DDBJ databases">
        <title>Weissella sp. 26KH-42 Genome sequencing.</title>
        <authorList>
            <person name="Heo J."/>
            <person name="Kim S.-J."/>
            <person name="Kim J.-S."/>
            <person name="Hong S.-B."/>
            <person name="Kwon S.-W."/>
        </authorList>
    </citation>
    <scope>NUCLEOTIDE SEQUENCE [LARGE SCALE GENOMIC DNA]</scope>
    <source>
        <strain evidence="2">26KH-42</strain>
    </source>
</reference>
<gene>
    <name evidence="1" type="ORF">EQG49_11115</name>
</gene>
<dbReference type="Proteomes" id="UP000292886">
    <property type="component" value="Chromosome"/>
</dbReference>
<keyword evidence="2" id="KW-1185">Reference proteome</keyword>
<evidence type="ECO:0000313" key="2">
    <source>
        <dbReference type="Proteomes" id="UP000292886"/>
    </source>
</evidence>
<dbReference type="AlphaFoldDB" id="A0A4P6YW08"/>
<accession>A0A4P6YW08</accession>
<proteinExistence type="predicted"/>
<sequence length="73" mass="8301">MKKSEVEKYAKLLVSILFERNSNLDNLNEFIYNSSDETLDKELVDDMIDYLVNRTADAAEAILAEAEDGRNAD</sequence>
<organism evidence="1 2">
    <name type="scientific">Periweissella cryptocerci</name>
    <dbReference type="NCBI Taxonomy" id="2506420"/>
    <lineage>
        <taxon>Bacteria</taxon>
        <taxon>Bacillati</taxon>
        <taxon>Bacillota</taxon>
        <taxon>Bacilli</taxon>
        <taxon>Lactobacillales</taxon>
        <taxon>Lactobacillaceae</taxon>
        <taxon>Periweissella</taxon>
    </lineage>
</organism>
<protein>
    <submittedName>
        <fullName evidence="1">Uncharacterized protein</fullName>
    </submittedName>
</protein>
<evidence type="ECO:0000313" key="1">
    <source>
        <dbReference type="EMBL" id="QBO36956.1"/>
    </source>
</evidence>
<dbReference type="KEGG" id="wei:EQG49_11115"/>